<keyword evidence="3" id="KW-1185">Reference proteome</keyword>
<accession>A0A0A1T4X9</accession>
<evidence type="ECO:0000256" key="1">
    <source>
        <dbReference type="ARBA" id="ARBA00005437"/>
    </source>
</evidence>
<proteinExistence type="inferred from homology"/>
<dbReference type="SUPFAM" id="SSF54518">
    <property type="entry name" value="Tubby C-terminal domain-like"/>
    <property type="match status" value="1"/>
</dbReference>
<dbReference type="InterPro" id="IPR038595">
    <property type="entry name" value="LOR_sf"/>
</dbReference>
<reference evidence="2 3" key="1">
    <citation type="journal article" date="2015" name="Genome Announc.">
        <title>Draft Genome Sequence and Gene Annotation of the Entomopathogenic Fungus Verticillium hemipterigenum.</title>
        <authorList>
            <person name="Horn F."/>
            <person name="Habel A."/>
            <person name="Scharf D.H."/>
            <person name="Dworschak J."/>
            <person name="Brakhage A.A."/>
            <person name="Guthke R."/>
            <person name="Hertweck C."/>
            <person name="Linde J."/>
        </authorList>
    </citation>
    <scope>NUCLEOTIDE SEQUENCE [LARGE SCALE GENOMIC DNA]</scope>
</reference>
<dbReference type="STRING" id="1531966.A0A0A1T4X9"/>
<dbReference type="InterPro" id="IPR025659">
    <property type="entry name" value="Tubby-like_C"/>
</dbReference>
<dbReference type="Pfam" id="PF04525">
    <property type="entry name" value="LOR"/>
    <property type="match status" value="1"/>
</dbReference>
<dbReference type="Proteomes" id="UP000039046">
    <property type="component" value="Unassembled WGS sequence"/>
</dbReference>
<evidence type="ECO:0000313" key="2">
    <source>
        <dbReference type="EMBL" id="CEJ89884.1"/>
    </source>
</evidence>
<dbReference type="InterPro" id="IPR007612">
    <property type="entry name" value="LOR"/>
</dbReference>
<evidence type="ECO:0008006" key="4">
    <source>
        <dbReference type="Google" id="ProtNLM"/>
    </source>
</evidence>
<dbReference type="AlphaFoldDB" id="A0A0A1T4X9"/>
<comment type="similarity">
    <text evidence="1">Belongs to the LOR family.</text>
</comment>
<dbReference type="EMBL" id="CDHN01000003">
    <property type="protein sequence ID" value="CEJ89884.1"/>
    <property type="molecule type" value="Genomic_DNA"/>
</dbReference>
<dbReference type="Gene3D" id="2.40.160.200">
    <property type="entry name" value="LURP1-related"/>
    <property type="match status" value="1"/>
</dbReference>
<evidence type="ECO:0000313" key="3">
    <source>
        <dbReference type="Proteomes" id="UP000039046"/>
    </source>
</evidence>
<organism evidence="2 3">
    <name type="scientific">[Torrubiella] hemipterigena</name>
    <dbReference type="NCBI Taxonomy" id="1531966"/>
    <lineage>
        <taxon>Eukaryota</taxon>
        <taxon>Fungi</taxon>
        <taxon>Dikarya</taxon>
        <taxon>Ascomycota</taxon>
        <taxon>Pezizomycotina</taxon>
        <taxon>Sordariomycetes</taxon>
        <taxon>Hypocreomycetidae</taxon>
        <taxon>Hypocreales</taxon>
        <taxon>Clavicipitaceae</taxon>
        <taxon>Clavicipitaceae incertae sedis</taxon>
        <taxon>'Torrubiella' clade</taxon>
    </lineage>
</organism>
<gene>
    <name evidence="2" type="ORF">VHEMI05705</name>
</gene>
<sequence>MRLSTFLIFTPPTFLSPSHSTALTLITLLNKEKWTLSDLLARQVAPLSKTIYHYEEHVAKDQKALVISEKAFALLANNADGYDIKDVFGMPMYKIKGKSMTATERKSVLDNKGEMLLEMYKDGNDYIAEDFMGDKFMTIKVTSKLMGNKATGTFTTEDEKEHSFSMTQGSKFSISTNIVLDDDGTAIAVIDRKIPDAQKMLKGEQTYTVTIAKGFDVLLIVALCMAMDDKKVDK</sequence>
<name>A0A0A1T4X9_9HYPO</name>
<dbReference type="OrthoDB" id="97518at2759"/>
<protein>
    <recommendedName>
        <fullName evidence="4">DUF567 domain protein</fullName>
    </recommendedName>
</protein>